<dbReference type="EMBL" id="CADCWM010000234">
    <property type="protein sequence ID" value="CAA9549516.1"/>
    <property type="molecule type" value="Genomic_DNA"/>
</dbReference>
<evidence type="ECO:0000256" key="2">
    <source>
        <dbReference type="ARBA" id="ARBA00022801"/>
    </source>
</evidence>
<organism evidence="5">
    <name type="scientific">uncultured Thermomicrobiales bacterium</name>
    <dbReference type="NCBI Taxonomy" id="1645740"/>
    <lineage>
        <taxon>Bacteria</taxon>
        <taxon>Pseudomonadati</taxon>
        <taxon>Thermomicrobiota</taxon>
        <taxon>Thermomicrobia</taxon>
        <taxon>Thermomicrobiales</taxon>
        <taxon>environmental samples</taxon>
    </lineage>
</organism>
<dbReference type="Gene3D" id="3.40.800.10">
    <property type="entry name" value="Ureohydrolase domain"/>
    <property type="match status" value="1"/>
</dbReference>
<dbReference type="PRINTS" id="PR00116">
    <property type="entry name" value="ARGINASE"/>
</dbReference>
<evidence type="ECO:0000256" key="3">
    <source>
        <dbReference type="ARBA" id="ARBA00023211"/>
    </source>
</evidence>
<comment type="similarity">
    <text evidence="4">Belongs to the arginase family.</text>
</comment>
<dbReference type="EC" id="3.5.3.1" evidence="5"/>
<reference evidence="5" key="1">
    <citation type="submission" date="2020-02" db="EMBL/GenBank/DDBJ databases">
        <authorList>
            <person name="Meier V. D."/>
        </authorList>
    </citation>
    <scope>NUCLEOTIDE SEQUENCE</scope>
    <source>
        <strain evidence="5">AVDCRST_MAG88</strain>
    </source>
</reference>
<dbReference type="AlphaFoldDB" id="A0A6J4UJK9"/>
<dbReference type="PANTHER" id="PTHR43782">
    <property type="entry name" value="ARGINASE"/>
    <property type="match status" value="1"/>
</dbReference>
<evidence type="ECO:0000256" key="1">
    <source>
        <dbReference type="ARBA" id="ARBA00022723"/>
    </source>
</evidence>
<dbReference type="PROSITE" id="PS51409">
    <property type="entry name" value="ARGINASE_2"/>
    <property type="match status" value="1"/>
</dbReference>
<proteinExistence type="inferred from homology"/>
<gene>
    <name evidence="5" type="ORF">AVDCRST_MAG88-665</name>
</gene>
<protein>
    <submittedName>
        <fullName evidence="5">Arginase</fullName>
        <ecNumber evidence="5">3.5.3.1</ecNumber>
    </submittedName>
</protein>
<dbReference type="GO" id="GO:0030145">
    <property type="term" value="F:manganese ion binding"/>
    <property type="evidence" value="ECO:0007669"/>
    <property type="project" value="TreeGrafter"/>
</dbReference>
<accession>A0A6J4UJK9</accession>
<sequence length="159" mass="16124">MDLQVIGIGYWDDRPAPEGSSPVPLYLASGVFEEAAGGGELTYREPALPPERRGEDVIANLGALGGEIAAAVAAGVRAGERVAVVGGNCSHLPGILGGLRDAHGPAARIGLVWFDAHGDFNTPRTTPSGMLGGMPVAVSAGLCYAPWREGSGLAAPLPT</sequence>
<feature type="non-terminal residue" evidence="5">
    <location>
        <position position="159"/>
    </location>
</feature>
<dbReference type="InterPro" id="IPR023696">
    <property type="entry name" value="Ureohydrolase_dom_sf"/>
</dbReference>
<dbReference type="PANTHER" id="PTHR43782:SF3">
    <property type="entry name" value="ARGINASE"/>
    <property type="match status" value="1"/>
</dbReference>
<keyword evidence="3" id="KW-0464">Manganese</keyword>
<keyword evidence="2 5" id="KW-0378">Hydrolase</keyword>
<dbReference type="Pfam" id="PF00491">
    <property type="entry name" value="Arginase"/>
    <property type="match status" value="1"/>
</dbReference>
<evidence type="ECO:0000313" key="5">
    <source>
        <dbReference type="EMBL" id="CAA9549516.1"/>
    </source>
</evidence>
<dbReference type="SUPFAM" id="SSF52768">
    <property type="entry name" value="Arginase/deacetylase"/>
    <property type="match status" value="1"/>
</dbReference>
<evidence type="ECO:0000256" key="4">
    <source>
        <dbReference type="PROSITE-ProRule" id="PRU00742"/>
    </source>
</evidence>
<keyword evidence="1" id="KW-0479">Metal-binding</keyword>
<dbReference type="InterPro" id="IPR006035">
    <property type="entry name" value="Ureohydrolase"/>
</dbReference>
<name>A0A6J4UJK9_9BACT</name>
<dbReference type="GO" id="GO:0005829">
    <property type="term" value="C:cytosol"/>
    <property type="evidence" value="ECO:0007669"/>
    <property type="project" value="TreeGrafter"/>
</dbReference>
<dbReference type="GO" id="GO:0004053">
    <property type="term" value="F:arginase activity"/>
    <property type="evidence" value="ECO:0007669"/>
    <property type="project" value="UniProtKB-EC"/>
</dbReference>